<dbReference type="SUPFAM" id="SSF51430">
    <property type="entry name" value="NAD(P)-linked oxidoreductase"/>
    <property type="match status" value="1"/>
</dbReference>
<keyword evidence="4" id="KW-1185">Reference proteome</keyword>
<dbReference type="Gene3D" id="3.20.20.100">
    <property type="entry name" value="NADP-dependent oxidoreductase domain"/>
    <property type="match status" value="1"/>
</dbReference>
<dbReference type="CDD" id="cd19088">
    <property type="entry name" value="AKR_AKR13B1"/>
    <property type="match status" value="1"/>
</dbReference>
<dbReference type="PANTHER" id="PTHR43625:SF40">
    <property type="entry name" value="ALDO-KETO REDUCTASE YAKC [NADP(+)]"/>
    <property type="match status" value="1"/>
</dbReference>
<proteinExistence type="predicted"/>
<dbReference type="InterPro" id="IPR020471">
    <property type="entry name" value="AKR"/>
</dbReference>
<organism evidence="3 4">
    <name type="scientific">Sorlinia euscelidii</name>
    <dbReference type="NCBI Taxonomy" id="3081148"/>
    <lineage>
        <taxon>Bacteria</taxon>
        <taxon>Pseudomonadati</taxon>
        <taxon>Pseudomonadota</taxon>
        <taxon>Alphaproteobacteria</taxon>
        <taxon>Acetobacterales</taxon>
        <taxon>Acetobacteraceae</taxon>
        <taxon>Sorlinia</taxon>
    </lineage>
</organism>
<dbReference type="Proteomes" id="UP001312908">
    <property type="component" value="Unassembled WGS sequence"/>
</dbReference>
<sequence length="298" mass="33019">MKMPDARKSGTFKIGGTMEVVRLGFGTMRLTGKGIWGPPADHARAIAALHHARKAGVNFFDTADSYGPYVAENFVHDALHPYRKIVIATKGGLTRHGPDIWKPVGNPDYLRQCVLMSMRRLGVKTIDLWQLHRIGPDCDVKQQFEAIKAMQKEGLIQHIGLSEVDVKTIKAAEKYFKVATVQNRFNLVDRTSEDVLEYCEKHHIGFIPWAPLAAGALADKGSVLDQLAKEKKARSGQIALAWLLARSPVMLPIPGSGDPSHVDDNVRAVDIRLSKADIEALDAQGRDAWEKSRKEQKS</sequence>
<dbReference type="PANTHER" id="PTHR43625">
    <property type="entry name" value="AFLATOXIN B1 ALDEHYDE REDUCTASE"/>
    <property type="match status" value="1"/>
</dbReference>
<reference evidence="3 4" key="1">
    <citation type="submission" date="2023-10" db="EMBL/GenBank/DDBJ databases">
        <title>Sorlinia euscelidii gen. nov., sp. nov., an acetic acid bacteria isolated from the gut of Euscelidius variegatus emitter.</title>
        <authorList>
            <person name="Michoud G."/>
            <person name="Marasco R."/>
            <person name="Seferji K."/>
            <person name="Gonella E."/>
            <person name="Garuglieri E."/>
            <person name="Alma A."/>
            <person name="Mapelli F."/>
            <person name="Borin S."/>
            <person name="Daffonchio D."/>
            <person name="Crotti E."/>
        </authorList>
    </citation>
    <scope>NUCLEOTIDE SEQUENCE [LARGE SCALE GENOMIC DNA]</scope>
    <source>
        <strain evidence="3 4">EV16P</strain>
    </source>
</reference>
<evidence type="ECO:0000256" key="1">
    <source>
        <dbReference type="ARBA" id="ARBA00023002"/>
    </source>
</evidence>
<dbReference type="PRINTS" id="PR00069">
    <property type="entry name" value="ALDKETRDTASE"/>
</dbReference>
<dbReference type="InterPro" id="IPR050791">
    <property type="entry name" value="Aldo-Keto_reductase"/>
</dbReference>
<dbReference type="Pfam" id="PF00248">
    <property type="entry name" value="Aldo_ket_red"/>
    <property type="match status" value="1"/>
</dbReference>
<dbReference type="EMBL" id="JAWJZY010000002">
    <property type="protein sequence ID" value="MEE8658218.1"/>
    <property type="molecule type" value="Genomic_DNA"/>
</dbReference>
<dbReference type="InterPro" id="IPR036812">
    <property type="entry name" value="NAD(P)_OxRdtase_dom_sf"/>
</dbReference>
<keyword evidence="1" id="KW-0560">Oxidoreductase</keyword>
<gene>
    <name evidence="3" type="ORF">DOFOFD_04250</name>
</gene>
<evidence type="ECO:0000259" key="2">
    <source>
        <dbReference type="Pfam" id="PF00248"/>
    </source>
</evidence>
<comment type="caution">
    <text evidence="3">The sequence shown here is derived from an EMBL/GenBank/DDBJ whole genome shotgun (WGS) entry which is preliminary data.</text>
</comment>
<dbReference type="RefSeq" id="WP_394819177.1">
    <property type="nucleotide sequence ID" value="NZ_JAWJZY010000002.1"/>
</dbReference>
<name>A0ABU7U0J3_9PROT</name>
<evidence type="ECO:0000313" key="4">
    <source>
        <dbReference type="Proteomes" id="UP001312908"/>
    </source>
</evidence>
<dbReference type="InterPro" id="IPR023210">
    <property type="entry name" value="NADP_OxRdtase_dom"/>
</dbReference>
<protein>
    <submittedName>
        <fullName evidence="3">Aldo-ket-red domain-containing protein</fullName>
    </submittedName>
</protein>
<evidence type="ECO:0000313" key="3">
    <source>
        <dbReference type="EMBL" id="MEE8658218.1"/>
    </source>
</evidence>
<feature type="domain" description="NADP-dependent oxidoreductase" evidence="2">
    <location>
        <begin position="22"/>
        <end position="283"/>
    </location>
</feature>
<accession>A0ABU7U0J3</accession>